<dbReference type="AlphaFoldDB" id="G0M9H7"/>
<dbReference type="SMART" id="SM00430">
    <property type="entry name" value="HOLI"/>
    <property type="match status" value="1"/>
</dbReference>
<evidence type="ECO:0000259" key="4">
    <source>
        <dbReference type="PROSITE" id="PS51843"/>
    </source>
</evidence>
<dbReference type="InterPro" id="IPR000536">
    <property type="entry name" value="Nucl_hrmn_rcpt_lig-bd"/>
</dbReference>
<dbReference type="InParanoid" id="G0M9H7"/>
<name>G0M9H7_CAEBE</name>
<keyword evidence="1" id="KW-0805">Transcription regulation</keyword>
<evidence type="ECO:0000256" key="3">
    <source>
        <dbReference type="ARBA" id="ARBA00023170"/>
    </source>
</evidence>
<dbReference type="PANTHER" id="PTHR45680">
    <property type="entry name" value="NUCLEAR HORMONE RECEPTOR FAMILY"/>
    <property type="match status" value="1"/>
</dbReference>
<dbReference type="InterPro" id="IPR035500">
    <property type="entry name" value="NHR-like_dom_sf"/>
</dbReference>
<dbReference type="HOGENOM" id="CLU_007368_7_1_1"/>
<dbReference type="STRING" id="135651.G0M9H7"/>
<gene>
    <name evidence="5" type="ORF">CAEBREN_15955</name>
</gene>
<protein>
    <recommendedName>
        <fullName evidence="4">NR LBD domain-containing protein</fullName>
    </recommendedName>
</protein>
<proteinExistence type="predicted"/>
<evidence type="ECO:0000256" key="2">
    <source>
        <dbReference type="ARBA" id="ARBA00023163"/>
    </source>
</evidence>
<dbReference type="OMA" id="GANIFMC"/>
<evidence type="ECO:0000313" key="5">
    <source>
        <dbReference type="EMBL" id="EGT31152.1"/>
    </source>
</evidence>
<dbReference type="EMBL" id="GL379787">
    <property type="protein sequence ID" value="EGT31152.1"/>
    <property type="molecule type" value="Genomic_DNA"/>
</dbReference>
<evidence type="ECO:0000256" key="1">
    <source>
        <dbReference type="ARBA" id="ARBA00023015"/>
    </source>
</evidence>
<dbReference type="SUPFAM" id="SSF48508">
    <property type="entry name" value="Nuclear receptor ligand-binding domain"/>
    <property type="match status" value="1"/>
</dbReference>
<organism evidence="6">
    <name type="scientific">Caenorhabditis brenneri</name>
    <name type="common">Nematode worm</name>
    <dbReference type="NCBI Taxonomy" id="135651"/>
    <lineage>
        <taxon>Eukaryota</taxon>
        <taxon>Metazoa</taxon>
        <taxon>Ecdysozoa</taxon>
        <taxon>Nematoda</taxon>
        <taxon>Chromadorea</taxon>
        <taxon>Rhabditida</taxon>
        <taxon>Rhabditina</taxon>
        <taxon>Rhabditomorpha</taxon>
        <taxon>Rhabditoidea</taxon>
        <taxon>Rhabditidae</taxon>
        <taxon>Peloderinae</taxon>
        <taxon>Caenorhabditis</taxon>
    </lineage>
</organism>
<keyword evidence="3" id="KW-0675">Receptor</keyword>
<dbReference type="eggNOG" id="KOG3575">
    <property type="taxonomic scope" value="Eukaryota"/>
</dbReference>
<evidence type="ECO:0000313" key="6">
    <source>
        <dbReference type="Proteomes" id="UP000008068"/>
    </source>
</evidence>
<sequence>MICCEPDKKSHIKTIIDVSHLISKAAKILESDSTCLTPYKSANSLERLAFGMERVKSEKAGKNLSIVGWIGKEESLFFWEQNFILVAQWFRQFSEFTELPMDVKMEILQSAWVVWLRLERLAETVEYQKKHVLGKNVFAFAEGSCMNIEELEVDVSWCTNYSFGQIKALMVPDINNFWRHPVEVLFKLYPTNTELNFMLIQLCLSDAQKKVSLEIRDVIEKLLDIQANNLHDYYIRKMKNPHYSGRLAKMMKVVQLLEADARSQREKVRLAKVFDVFSFEFSHPEMFEIF</sequence>
<keyword evidence="6" id="KW-1185">Reference proteome</keyword>
<dbReference type="Proteomes" id="UP000008068">
    <property type="component" value="Unassembled WGS sequence"/>
</dbReference>
<dbReference type="Gene3D" id="1.10.565.10">
    <property type="entry name" value="Retinoid X Receptor"/>
    <property type="match status" value="1"/>
</dbReference>
<accession>G0M9H7</accession>
<dbReference type="InterPro" id="IPR051152">
    <property type="entry name" value="C.elegans_Orphan_NR"/>
</dbReference>
<dbReference type="OrthoDB" id="5792702at2759"/>
<feature type="domain" description="NR LBD" evidence="4">
    <location>
        <begin position="17"/>
        <end position="290"/>
    </location>
</feature>
<dbReference type="PROSITE" id="PS51843">
    <property type="entry name" value="NR_LBD"/>
    <property type="match status" value="1"/>
</dbReference>
<reference evidence="6" key="1">
    <citation type="submission" date="2011-07" db="EMBL/GenBank/DDBJ databases">
        <authorList>
            <consortium name="Caenorhabditis brenneri Sequencing and Analysis Consortium"/>
            <person name="Wilson R.K."/>
        </authorList>
    </citation>
    <scope>NUCLEOTIDE SEQUENCE [LARGE SCALE GENOMIC DNA]</scope>
    <source>
        <strain evidence="6">PB2801</strain>
    </source>
</reference>
<keyword evidence="2" id="KW-0804">Transcription</keyword>
<dbReference type="PANTHER" id="PTHR45680:SF9">
    <property type="entry name" value="NUCLEAR HORMONE RECEPTOR FAMILY-RELATED"/>
    <property type="match status" value="1"/>
</dbReference>
<dbReference type="Pfam" id="PF00104">
    <property type="entry name" value="Hormone_recep"/>
    <property type="match status" value="1"/>
</dbReference>